<proteinExistence type="predicted"/>
<organism evidence="1 2">
    <name type="scientific">Legionella drancourtii LLAP12</name>
    <dbReference type="NCBI Taxonomy" id="658187"/>
    <lineage>
        <taxon>Bacteria</taxon>
        <taxon>Pseudomonadati</taxon>
        <taxon>Pseudomonadota</taxon>
        <taxon>Gammaproteobacteria</taxon>
        <taxon>Legionellales</taxon>
        <taxon>Legionellaceae</taxon>
        <taxon>Legionella</taxon>
    </lineage>
</organism>
<evidence type="ECO:0008006" key="3">
    <source>
        <dbReference type="Google" id="ProtNLM"/>
    </source>
</evidence>
<accession>G9ES13</accession>
<dbReference type="STRING" id="658187.LDG_8085"/>
<dbReference type="InParanoid" id="G9ES13"/>
<dbReference type="Proteomes" id="UP000002770">
    <property type="component" value="Unassembled WGS sequence"/>
</dbReference>
<reference evidence="1 2" key="1">
    <citation type="journal article" date="2011" name="BMC Genomics">
        <title>Insight into cross-talk between intra-amoebal pathogens.</title>
        <authorList>
            <person name="Gimenez G."/>
            <person name="Bertelli C."/>
            <person name="Moliner C."/>
            <person name="Robert C."/>
            <person name="Raoult D."/>
            <person name="Fournier P.E."/>
            <person name="Greub G."/>
        </authorList>
    </citation>
    <scope>NUCLEOTIDE SEQUENCE [LARGE SCALE GENOMIC DNA]</scope>
    <source>
        <strain evidence="1 2">LLAP12</strain>
    </source>
</reference>
<dbReference type="HOGENOM" id="CLU_199023_0_0_6"/>
<protein>
    <recommendedName>
        <fullName evidence="3">Transposase</fullName>
    </recommendedName>
</protein>
<dbReference type="OrthoDB" id="5625347at2"/>
<keyword evidence="2" id="KW-1185">Reference proteome</keyword>
<evidence type="ECO:0000313" key="1">
    <source>
        <dbReference type="EMBL" id="EHL29794.1"/>
    </source>
</evidence>
<dbReference type="EMBL" id="JH413843">
    <property type="protein sequence ID" value="EHL29794.1"/>
    <property type="molecule type" value="Genomic_DNA"/>
</dbReference>
<dbReference type="AlphaFoldDB" id="G9ES13"/>
<name>G9ES13_9GAMM</name>
<evidence type="ECO:0000313" key="2">
    <source>
        <dbReference type="Proteomes" id="UP000002770"/>
    </source>
</evidence>
<gene>
    <name evidence="1" type="ORF">LDG_8085</name>
</gene>
<sequence>MNKSDAEYEVVLIDATETPIERPKKTKILLFRKKEVTYPKSADYCRQEKEGNNWYSLL</sequence>